<dbReference type="AlphaFoldDB" id="A0A1D2MBS3"/>
<proteinExistence type="predicted"/>
<gene>
    <name evidence="2" type="ORF">Ocin01_16234</name>
</gene>
<name>A0A1D2MBS3_ORCCI</name>
<protein>
    <recommendedName>
        <fullName evidence="1">DUF4789 domain-containing protein</fullName>
    </recommendedName>
</protein>
<keyword evidence="3" id="KW-1185">Reference proteome</keyword>
<accession>A0A1D2MBS3</accession>
<evidence type="ECO:0000313" key="3">
    <source>
        <dbReference type="Proteomes" id="UP000094527"/>
    </source>
</evidence>
<evidence type="ECO:0000313" key="2">
    <source>
        <dbReference type="EMBL" id="ODM90448.1"/>
    </source>
</evidence>
<dbReference type="EMBL" id="LJIJ01001962">
    <property type="protein sequence ID" value="ODM90448.1"/>
    <property type="molecule type" value="Genomic_DNA"/>
</dbReference>
<organism evidence="2 3">
    <name type="scientific">Orchesella cincta</name>
    <name type="common">Springtail</name>
    <name type="synonym">Podura cincta</name>
    <dbReference type="NCBI Taxonomy" id="48709"/>
    <lineage>
        <taxon>Eukaryota</taxon>
        <taxon>Metazoa</taxon>
        <taxon>Ecdysozoa</taxon>
        <taxon>Arthropoda</taxon>
        <taxon>Hexapoda</taxon>
        <taxon>Collembola</taxon>
        <taxon>Entomobryomorpha</taxon>
        <taxon>Entomobryoidea</taxon>
        <taxon>Orchesellidae</taxon>
        <taxon>Orchesellinae</taxon>
        <taxon>Orchesella</taxon>
    </lineage>
</organism>
<reference evidence="2 3" key="1">
    <citation type="journal article" date="2016" name="Genome Biol. Evol.">
        <title>Gene Family Evolution Reflects Adaptation to Soil Environmental Stressors in the Genome of the Collembolan Orchesella cincta.</title>
        <authorList>
            <person name="Faddeeva-Vakhrusheva A."/>
            <person name="Derks M.F."/>
            <person name="Anvar S.Y."/>
            <person name="Agamennone V."/>
            <person name="Suring W."/>
            <person name="Smit S."/>
            <person name="van Straalen N.M."/>
            <person name="Roelofs D."/>
        </authorList>
    </citation>
    <scope>NUCLEOTIDE SEQUENCE [LARGE SCALE GENOMIC DNA]</scope>
    <source>
        <tissue evidence="2">Mixed pool</tissue>
    </source>
</reference>
<feature type="domain" description="DUF4789" evidence="1">
    <location>
        <begin position="137"/>
        <end position="191"/>
    </location>
</feature>
<dbReference type="Proteomes" id="UP000094527">
    <property type="component" value="Unassembled WGS sequence"/>
</dbReference>
<dbReference type="InterPro" id="IPR031993">
    <property type="entry name" value="DUF4789"/>
</dbReference>
<evidence type="ECO:0000259" key="1">
    <source>
        <dbReference type="Pfam" id="PF16033"/>
    </source>
</evidence>
<comment type="caution">
    <text evidence="2">The sequence shown here is derived from an EMBL/GenBank/DDBJ whole genome shotgun (WGS) entry which is preliminary data.</text>
</comment>
<dbReference type="Pfam" id="PF16033">
    <property type="entry name" value="DUF4789"/>
    <property type="match status" value="1"/>
</dbReference>
<sequence length="268" mass="30215">MKTKSDDGSSVSAPGCPKQLKEGHGFISEILQMCGSGISWIYAMGSEVENSNYGVCNCDCFATQAGFILKLVNFQDIAHNLILHRKKRQTQIENISTHLSRKRCYKRNNAAVAHVSPSHFPLPLLSSSSTTTKRYQFCFSLAHDRQVVYDSLGQKCYPFLDQGPCQPGEWLVRDLEHDDSVLCEKRKCPKFMGRSNIDYGESFTYFDPKRQQCFTELLGPHAESFHHSGTGISGSRRQFCKNAGMKYSNILKTCIKDLSSKYNFHVLG</sequence>